<evidence type="ECO:0000313" key="1">
    <source>
        <dbReference type="EMBL" id="CCB86129.1"/>
    </source>
</evidence>
<reference evidence="1 2" key="2">
    <citation type="journal article" date="2011" name="Mol. Biol. Evol.">
        <title>Unity in variety--the pan-genome of the Chlamydiae.</title>
        <authorList>
            <person name="Collingro A."/>
            <person name="Tischler P."/>
            <person name="Weinmaier T."/>
            <person name="Penz T."/>
            <person name="Heinz E."/>
            <person name="Brunham R.C."/>
            <person name="Read T.D."/>
            <person name="Bavoil P.M."/>
            <person name="Sachse K."/>
            <person name="Kahane S."/>
            <person name="Friedman M.G."/>
            <person name="Rattei T."/>
            <person name="Myers G.S."/>
            <person name="Horn M."/>
        </authorList>
    </citation>
    <scope>NUCLEOTIDE SEQUENCE [LARGE SCALE GENOMIC DNA]</scope>
    <source>
        <strain evidence="2">UV7</strain>
    </source>
</reference>
<name>F8KZ06_PARAV</name>
<accession>F8KZ06</accession>
<dbReference type="RefSeq" id="WP_013924805.1">
    <property type="nucleotide sequence ID" value="NC_015702.1"/>
</dbReference>
<keyword evidence="2" id="KW-1185">Reference proteome</keyword>
<dbReference type="AlphaFoldDB" id="F8KZ06"/>
<sequence length="79" mass="9047">MVPIIHLTSNLTFPVCPNLLPVAMQKVVEPINLHDEEPVTSAHDYTSFFPDKDAYNLRGSLSIAERFYKCRWRSTAKLL</sequence>
<evidence type="ECO:0000313" key="2">
    <source>
        <dbReference type="Proteomes" id="UP000000495"/>
    </source>
</evidence>
<dbReference type="Proteomes" id="UP000000495">
    <property type="component" value="Chromosome"/>
</dbReference>
<gene>
    <name evidence="1" type="ordered locus">PUV_11790</name>
</gene>
<dbReference type="KEGG" id="puv:PUV_11790"/>
<dbReference type="EMBL" id="FR872580">
    <property type="protein sequence ID" value="CCB86129.1"/>
    <property type="molecule type" value="Genomic_DNA"/>
</dbReference>
<protein>
    <submittedName>
        <fullName evidence="1">Uncharacterized protein</fullName>
    </submittedName>
</protein>
<organism evidence="1 2">
    <name type="scientific">Parachlamydia acanthamoebae (strain UV7)</name>
    <dbReference type="NCBI Taxonomy" id="765952"/>
    <lineage>
        <taxon>Bacteria</taxon>
        <taxon>Pseudomonadati</taxon>
        <taxon>Chlamydiota</taxon>
        <taxon>Chlamydiia</taxon>
        <taxon>Parachlamydiales</taxon>
        <taxon>Parachlamydiaceae</taxon>
        <taxon>Parachlamydia</taxon>
    </lineage>
</organism>
<proteinExistence type="predicted"/>
<dbReference type="HOGENOM" id="CLU_2602824_0_0_0"/>
<reference key="1">
    <citation type="journal article" date="2011" name="Mol. Biol. Evol.">
        <title>Unity in variety -- the pan-genome of the Chlamydiae.</title>
        <authorList>
            <person name="Collingro A."/>
            <person name="Tischler P."/>
            <person name="Weinmaier T."/>
            <person name="Penz T."/>
            <person name="Heinz E."/>
            <person name="Brunham R.C."/>
            <person name="Read T.D."/>
            <person name="Bavoil P.M."/>
            <person name="Sachse K."/>
            <person name="Kahane S."/>
            <person name="Friedman M.G."/>
            <person name="Rattei T."/>
            <person name="Myers G.S.A."/>
            <person name="Horn M."/>
        </authorList>
    </citation>
    <scope>NUCLEOTIDE SEQUENCE</scope>
    <source>
        <strain>UV7</strain>
    </source>
</reference>